<dbReference type="EMBL" id="BPLR01008057">
    <property type="protein sequence ID" value="GIY21799.1"/>
    <property type="molecule type" value="Genomic_DNA"/>
</dbReference>
<gene>
    <name evidence="2" type="ORF">CEXT_84691</name>
</gene>
<evidence type="ECO:0000313" key="3">
    <source>
        <dbReference type="Proteomes" id="UP001054945"/>
    </source>
</evidence>
<reference evidence="2 3" key="1">
    <citation type="submission" date="2021-06" db="EMBL/GenBank/DDBJ databases">
        <title>Caerostris extrusa draft genome.</title>
        <authorList>
            <person name="Kono N."/>
            <person name="Arakawa K."/>
        </authorList>
    </citation>
    <scope>NUCLEOTIDE SEQUENCE [LARGE SCALE GENOMIC DNA]</scope>
</reference>
<evidence type="ECO:0008006" key="4">
    <source>
        <dbReference type="Google" id="ProtNLM"/>
    </source>
</evidence>
<sequence>MNLKNARNLRILFLAACFVVKVTQRVSQGAITQLNIILPAIQQSPQSGALSRQAAPPYKCSPLSSDSIFMAILLEIAGVMSNMLELLASLQSQTTFRITS</sequence>
<evidence type="ECO:0000313" key="2">
    <source>
        <dbReference type="EMBL" id="GIY21799.1"/>
    </source>
</evidence>
<proteinExistence type="predicted"/>
<organism evidence="2 3">
    <name type="scientific">Caerostris extrusa</name>
    <name type="common">Bark spider</name>
    <name type="synonym">Caerostris bankana</name>
    <dbReference type="NCBI Taxonomy" id="172846"/>
    <lineage>
        <taxon>Eukaryota</taxon>
        <taxon>Metazoa</taxon>
        <taxon>Ecdysozoa</taxon>
        <taxon>Arthropoda</taxon>
        <taxon>Chelicerata</taxon>
        <taxon>Arachnida</taxon>
        <taxon>Araneae</taxon>
        <taxon>Araneomorphae</taxon>
        <taxon>Entelegynae</taxon>
        <taxon>Araneoidea</taxon>
        <taxon>Araneidae</taxon>
        <taxon>Caerostris</taxon>
    </lineage>
</organism>
<name>A0AAV4RIG2_CAEEX</name>
<protein>
    <recommendedName>
        <fullName evidence="4">Secreted protein</fullName>
    </recommendedName>
</protein>
<dbReference type="Proteomes" id="UP001054945">
    <property type="component" value="Unassembled WGS sequence"/>
</dbReference>
<keyword evidence="3" id="KW-1185">Reference proteome</keyword>
<dbReference type="AlphaFoldDB" id="A0AAV4RIG2"/>
<keyword evidence="1" id="KW-0732">Signal</keyword>
<evidence type="ECO:0000256" key="1">
    <source>
        <dbReference type="SAM" id="SignalP"/>
    </source>
</evidence>
<comment type="caution">
    <text evidence="2">The sequence shown here is derived from an EMBL/GenBank/DDBJ whole genome shotgun (WGS) entry which is preliminary data.</text>
</comment>
<feature type="signal peptide" evidence="1">
    <location>
        <begin position="1"/>
        <end position="24"/>
    </location>
</feature>
<feature type="chain" id="PRO_5043640990" description="Secreted protein" evidence="1">
    <location>
        <begin position="25"/>
        <end position="100"/>
    </location>
</feature>
<accession>A0AAV4RIG2</accession>